<accession>A0AA39NRN0</accession>
<dbReference type="AlphaFoldDB" id="A0AA39NRN0"/>
<protein>
    <submittedName>
        <fullName evidence="1">Uncharacterized protein</fullName>
    </submittedName>
</protein>
<dbReference type="EMBL" id="JAUEPS010000001">
    <property type="protein sequence ID" value="KAK0470258.1"/>
    <property type="molecule type" value="Genomic_DNA"/>
</dbReference>
<sequence>MSSPVSEPLNIPVDIFYETLLHSDDNDTAFFWLDCRRVSHSFHSAVEHVFAVKYLSQSFIHVHSTRGEQTGTSHKKFEFSHIDPTDSSRAIYKHPKLDERYLEDICHCLNTVLEASVSQLEWPKILIEVQHHFNDTMLPDLRYSFDPQSSLFEISFNWKGMFSHFFREEREVARKINIAAEQGDKLKSSEMWVLFWSNKISVRRAIREERIQRFMTERTVMGTDFRIDGDNR</sequence>
<evidence type="ECO:0000313" key="2">
    <source>
        <dbReference type="Proteomes" id="UP001175211"/>
    </source>
</evidence>
<name>A0AA39NRN0_ARMTA</name>
<keyword evidence="2" id="KW-1185">Reference proteome</keyword>
<organism evidence="1 2">
    <name type="scientific">Armillaria tabescens</name>
    <name type="common">Ringless honey mushroom</name>
    <name type="synonym">Agaricus tabescens</name>
    <dbReference type="NCBI Taxonomy" id="1929756"/>
    <lineage>
        <taxon>Eukaryota</taxon>
        <taxon>Fungi</taxon>
        <taxon>Dikarya</taxon>
        <taxon>Basidiomycota</taxon>
        <taxon>Agaricomycotina</taxon>
        <taxon>Agaricomycetes</taxon>
        <taxon>Agaricomycetidae</taxon>
        <taxon>Agaricales</taxon>
        <taxon>Marasmiineae</taxon>
        <taxon>Physalacriaceae</taxon>
        <taxon>Desarmillaria</taxon>
    </lineage>
</organism>
<evidence type="ECO:0000313" key="1">
    <source>
        <dbReference type="EMBL" id="KAK0470258.1"/>
    </source>
</evidence>
<reference evidence="1" key="1">
    <citation type="submission" date="2023-06" db="EMBL/GenBank/DDBJ databases">
        <authorList>
            <consortium name="Lawrence Berkeley National Laboratory"/>
            <person name="Ahrendt S."/>
            <person name="Sahu N."/>
            <person name="Indic B."/>
            <person name="Wong-Bajracharya J."/>
            <person name="Merenyi Z."/>
            <person name="Ke H.-M."/>
            <person name="Monk M."/>
            <person name="Kocsube S."/>
            <person name="Drula E."/>
            <person name="Lipzen A."/>
            <person name="Balint B."/>
            <person name="Henrissat B."/>
            <person name="Andreopoulos B."/>
            <person name="Martin F.M."/>
            <person name="Harder C.B."/>
            <person name="Rigling D."/>
            <person name="Ford K.L."/>
            <person name="Foster G.D."/>
            <person name="Pangilinan J."/>
            <person name="Papanicolaou A."/>
            <person name="Barry K."/>
            <person name="LaButti K."/>
            <person name="Viragh M."/>
            <person name="Koriabine M."/>
            <person name="Yan M."/>
            <person name="Riley R."/>
            <person name="Champramary S."/>
            <person name="Plett K.L."/>
            <person name="Tsai I.J."/>
            <person name="Slot J."/>
            <person name="Sipos G."/>
            <person name="Plett J."/>
            <person name="Nagy L.G."/>
            <person name="Grigoriev I.V."/>
        </authorList>
    </citation>
    <scope>NUCLEOTIDE SEQUENCE</scope>
    <source>
        <strain evidence="1">CCBAS 213</strain>
    </source>
</reference>
<dbReference type="RefSeq" id="XP_060340051.1">
    <property type="nucleotide sequence ID" value="XM_060465347.1"/>
</dbReference>
<dbReference type="Proteomes" id="UP001175211">
    <property type="component" value="Unassembled WGS sequence"/>
</dbReference>
<dbReference type="GeneID" id="85348895"/>
<proteinExistence type="predicted"/>
<gene>
    <name evidence="1" type="ORF">EV420DRAFT_101953</name>
</gene>
<comment type="caution">
    <text evidence="1">The sequence shown here is derived from an EMBL/GenBank/DDBJ whole genome shotgun (WGS) entry which is preliminary data.</text>
</comment>